<proteinExistence type="inferred from homology"/>
<keyword evidence="3" id="KW-0812">Transmembrane</keyword>
<sequence>MEDIVFVKCIDGTGLPPQPAKQTSGIDSHNCTNVTVIDDGLNQTAQERKKRRHQTGRRWRSELVRTCVGTQFATSRDFVHPPPRLELFAADPPCPCGQRRSLDTFAAITAGSVIHLSPFSRSPTVIPHGFNDPNHHLPRYRDFSTSSTITSLFDSVQSLILQLHDATSLPWLFTIPLVAVIAPHYCHPPFSLYAHRPESHSAGTLPVAACLDSHPSPSSRKGSSPIDPIDLYGTCRTQIYDTPQKWQREVLQRTQRTRRQLYRQFGCQAWKSYVGLAQIPVWILASVSVRRLAGVGNWWSAQPSAAPIAALTTENADDDATAAASIDADPSTTLENANITDEIIGAVRTQMQHDGIDGWFTDLLQPDPMFILPIIFSLAVFTNIATVHSTTQHVKGWRKGLRNGLWS</sequence>
<dbReference type="AlphaFoldDB" id="A0AAV9U376"/>
<dbReference type="GO" id="GO:0032977">
    <property type="term" value="F:membrane insertase activity"/>
    <property type="evidence" value="ECO:0007669"/>
    <property type="project" value="InterPro"/>
</dbReference>
<gene>
    <name evidence="6" type="primary">COX18</name>
    <name evidence="6" type="ORF">TWF696_002941</name>
</gene>
<organism evidence="6 7">
    <name type="scientific">Orbilia brochopaga</name>
    <dbReference type="NCBI Taxonomy" id="3140254"/>
    <lineage>
        <taxon>Eukaryota</taxon>
        <taxon>Fungi</taxon>
        <taxon>Dikarya</taxon>
        <taxon>Ascomycota</taxon>
        <taxon>Pezizomycotina</taxon>
        <taxon>Orbiliomycetes</taxon>
        <taxon>Orbiliales</taxon>
        <taxon>Orbiliaceae</taxon>
        <taxon>Orbilia</taxon>
    </lineage>
</organism>
<comment type="caution">
    <text evidence="6">The sequence shown here is derived from an EMBL/GenBank/DDBJ whole genome shotgun (WGS) entry which is preliminary data.</text>
</comment>
<reference evidence="6 7" key="1">
    <citation type="submission" date="2019-10" db="EMBL/GenBank/DDBJ databases">
        <authorList>
            <person name="Palmer J.M."/>
        </authorList>
    </citation>
    <scope>NUCLEOTIDE SEQUENCE [LARGE SCALE GENOMIC DNA]</scope>
    <source>
        <strain evidence="6 7">TWF696</strain>
    </source>
</reference>
<accession>A0AAV9U376</accession>
<evidence type="ECO:0000313" key="7">
    <source>
        <dbReference type="Proteomes" id="UP001375240"/>
    </source>
</evidence>
<dbReference type="InterPro" id="IPR001708">
    <property type="entry name" value="YidC/ALB3/OXA1/COX18"/>
</dbReference>
<evidence type="ECO:0000256" key="3">
    <source>
        <dbReference type="ARBA" id="ARBA00022692"/>
    </source>
</evidence>
<dbReference type="PANTHER" id="PTHR12428">
    <property type="entry name" value="OXA1"/>
    <property type="match status" value="1"/>
</dbReference>
<evidence type="ECO:0000256" key="4">
    <source>
        <dbReference type="ARBA" id="ARBA00022989"/>
    </source>
</evidence>
<evidence type="ECO:0000256" key="1">
    <source>
        <dbReference type="ARBA" id="ARBA00004141"/>
    </source>
</evidence>
<protein>
    <submittedName>
        <fullName evidence="6">Cytochrome c oxidase assembly protein cox18, mitochondrial</fullName>
    </submittedName>
</protein>
<dbReference type="GO" id="GO:0005743">
    <property type="term" value="C:mitochondrial inner membrane"/>
    <property type="evidence" value="ECO:0007669"/>
    <property type="project" value="TreeGrafter"/>
</dbReference>
<dbReference type="Proteomes" id="UP001375240">
    <property type="component" value="Unassembled WGS sequence"/>
</dbReference>
<dbReference type="PANTHER" id="PTHR12428:SF65">
    <property type="entry name" value="CYTOCHROME C OXIDASE ASSEMBLY PROTEIN COX18, MITOCHONDRIAL"/>
    <property type="match status" value="1"/>
</dbReference>
<name>A0AAV9U376_9PEZI</name>
<dbReference type="GO" id="GO:0033617">
    <property type="term" value="P:mitochondrial respiratory chain complex IV assembly"/>
    <property type="evidence" value="ECO:0007669"/>
    <property type="project" value="TreeGrafter"/>
</dbReference>
<evidence type="ECO:0000313" key="6">
    <source>
        <dbReference type="EMBL" id="KAK6332924.1"/>
    </source>
</evidence>
<comment type="similarity">
    <text evidence="2">Belongs to the OXA1/ALB3/YidC family.</text>
</comment>
<evidence type="ECO:0000256" key="5">
    <source>
        <dbReference type="ARBA" id="ARBA00023136"/>
    </source>
</evidence>
<dbReference type="GO" id="GO:0032979">
    <property type="term" value="P:protein insertion into mitochondrial inner membrane from matrix"/>
    <property type="evidence" value="ECO:0007669"/>
    <property type="project" value="TreeGrafter"/>
</dbReference>
<keyword evidence="5" id="KW-0472">Membrane</keyword>
<comment type="subcellular location">
    <subcellularLocation>
        <location evidence="1">Membrane</location>
        <topology evidence="1">Multi-pass membrane protein</topology>
    </subcellularLocation>
</comment>
<dbReference type="EMBL" id="JAVHNQ010000014">
    <property type="protein sequence ID" value="KAK6332924.1"/>
    <property type="molecule type" value="Genomic_DNA"/>
</dbReference>
<keyword evidence="7" id="KW-1185">Reference proteome</keyword>
<keyword evidence="4" id="KW-1133">Transmembrane helix</keyword>
<evidence type="ECO:0000256" key="2">
    <source>
        <dbReference type="ARBA" id="ARBA00009877"/>
    </source>
</evidence>